<accession>A0ABS4GW45</accession>
<dbReference type="Gene3D" id="6.20.20.10">
    <property type="match status" value="1"/>
</dbReference>
<dbReference type="EMBL" id="JAGGKT010000022">
    <property type="protein sequence ID" value="MBP1934487.1"/>
    <property type="molecule type" value="Genomic_DNA"/>
</dbReference>
<dbReference type="InterPro" id="IPR036410">
    <property type="entry name" value="HSP_DnaJ_Cys-rich_dom_sf"/>
</dbReference>
<dbReference type="SUPFAM" id="SSF57938">
    <property type="entry name" value="DnaJ/Hsp40 cysteine-rich domain"/>
    <property type="match status" value="1"/>
</dbReference>
<sequence length="62" mass="6705">MGNVIFTTDDLQVQCPECKGKGEVNHDGTTTSCEKCEAKGVILTGLGQTLLHFVKSHLKIET</sequence>
<dbReference type="InterPro" id="IPR031538">
    <property type="entry name" value="Anti-TRAP"/>
</dbReference>
<protein>
    <submittedName>
        <fullName evidence="1">DnaJ-class molecular chaperone</fullName>
    </submittedName>
</protein>
<proteinExistence type="predicted"/>
<dbReference type="RefSeq" id="WP_245204114.1">
    <property type="nucleotide sequence ID" value="NZ_JAGGKT010000022.1"/>
</dbReference>
<reference evidence="1 2" key="1">
    <citation type="submission" date="2021-03" db="EMBL/GenBank/DDBJ databases">
        <title>Genomic Encyclopedia of Type Strains, Phase IV (KMG-IV): sequencing the most valuable type-strain genomes for metagenomic binning, comparative biology and taxonomic classification.</title>
        <authorList>
            <person name="Goeker M."/>
        </authorList>
    </citation>
    <scope>NUCLEOTIDE SEQUENCE [LARGE SCALE GENOMIC DNA]</scope>
    <source>
        <strain evidence="1 2">DSM 24738</strain>
    </source>
</reference>
<gene>
    <name evidence="1" type="ORF">J2Z37_004507</name>
</gene>
<evidence type="ECO:0000313" key="2">
    <source>
        <dbReference type="Proteomes" id="UP001519343"/>
    </source>
</evidence>
<evidence type="ECO:0000313" key="1">
    <source>
        <dbReference type="EMBL" id="MBP1934487.1"/>
    </source>
</evidence>
<comment type="caution">
    <text evidence="1">The sequence shown here is derived from an EMBL/GenBank/DDBJ whole genome shotgun (WGS) entry which is preliminary data.</text>
</comment>
<dbReference type="Proteomes" id="UP001519343">
    <property type="component" value="Unassembled WGS sequence"/>
</dbReference>
<keyword evidence="2" id="KW-1185">Reference proteome</keyword>
<organism evidence="1 2">
    <name type="scientific">Ammoniphilus resinae</name>
    <dbReference type="NCBI Taxonomy" id="861532"/>
    <lineage>
        <taxon>Bacteria</taxon>
        <taxon>Bacillati</taxon>
        <taxon>Bacillota</taxon>
        <taxon>Bacilli</taxon>
        <taxon>Bacillales</taxon>
        <taxon>Paenibacillaceae</taxon>
        <taxon>Aneurinibacillus group</taxon>
        <taxon>Ammoniphilus</taxon>
    </lineage>
</organism>
<dbReference type="Pfam" id="PF15777">
    <property type="entry name" value="Anti-TRAP"/>
    <property type="match status" value="1"/>
</dbReference>
<name>A0ABS4GW45_9BACL</name>